<evidence type="ECO:0000313" key="2">
    <source>
        <dbReference type="EMBL" id="BAV94844.1"/>
    </source>
</evidence>
<evidence type="ECO:0000256" key="1">
    <source>
        <dbReference type="SAM" id="SignalP"/>
    </source>
</evidence>
<dbReference type="KEGG" id="ise:JBKA6_0831"/>
<dbReference type="AlphaFoldDB" id="A0A1J1E469"/>
<feature type="chain" id="PRO_5012227293" description="Translocation protein TolB" evidence="1">
    <location>
        <begin position="24"/>
        <end position="1073"/>
    </location>
</feature>
<gene>
    <name evidence="2" type="ORF">JBKA6_0831</name>
</gene>
<reference evidence="2 3" key="1">
    <citation type="submission" date="2014-03" db="EMBL/GenBank/DDBJ databases">
        <title>complete genome sequence of Flavobacteriaceae bacterium JBKA-6.</title>
        <authorList>
            <person name="Takano T."/>
            <person name="Nakamura Y."/>
            <person name="Takuma S."/>
            <person name="Yasuike M."/>
            <person name="Matsuyama T."/>
            <person name="Sakai T."/>
            <person name="Fujiwara A."/>
            <person name="Kimoto K."/>
            <person name="Fukuda Y."/>
            <person name="Kondo H."/>
            <person name="Hirono I."/>
            <person name="Nakayasu C."/>
        </authorList>
    </citation>
    <scope>NUCLEOTIDE SEQUENCE [LARGE SCALE GENOMIC DNA]</scope>
    <source>
        <strain evidence="2 3">JBKA-6</strain>
    </source>
</reference>
<keyword evidence="1" id="KW-0732">Signal</keyword>
<accession>A0A1J1E469</accession>
<proteinExistence type="predicted"/>
<feature type="signal peptide" evidence="1">
    <location>
        <begin position="1"/>
        <end position="23"/>
    </location>
</feature>
<dbReference type="Proteomes" id="UP000243197">
    <property type="component" value="Chromosome"/>
</dbReference>
<dbReference type="InterPro" id="IPR011042">
    <property type="entry name" value="6-blade_b-propeller_TolB-like"/>
</dbReference>
<keyword evidence="3" id="KW-1185">Reference proteome</keyword>
<dbReference type="EMBL" id="AP014564">
    <property type="protein sequence ID" value="BAV94844.1"/>
    <property type="molecule type" value="Genomic_DNA"/>
</dbReference>
<dbReference type="Gene3D" id="2.120.10.30">
    <property type="entry name" value="TolB, C-terminal domain"/>
    <property type="match status" value="1"/>
</dbReference>
<dbReference type="OrthoDB" id="9760276at2"/>
<organism evidence="2 3">
    <name type="scientific">Ichthyobacterium seriolicida</name>
    <dbReference type="NCBI Taxonomy" id="242600"/>
    <lineage>
        <taxon>Bacteria</taxon>
        <taxon>Pseudomonadati</taxon>
        <taxon>Bacteroidota</taxon>
        <taxon>Flavobacteriia</taxon>
        <taxon>Flavobacteriales</taxon>
        <taxon>Ichthyobacteriaceae</taxon>
        <taxon>Ichthyobacterium</taxon>
    </lineage>
</organism>
<dbReference type="RefSeq" id="WP_096686157.1">
    <property type="nucleotide sequence ID" value="NZ_AP014564.1"/>
</dbReference>
<protein>
    <recommendedName>
        <fullName evidence="4">Translocation protein TolB</fullName>
    </recommendedName>
</protein>
<dbReference type="Gene3D" id="2.40.160.50">
    <property type="entry name" value="membrane protein fhac: a member of the omp85/tpsb transporter family"/>
    <property type="match status" value="1"/>
</dbReference>
<dbReference type="SUPFAM" id="SSF82171">
    <property type="entry name" value="DPP6 N-terminal domain-like"/>
    <property type="match status" value="1"/>
</dbReference>
<evidence type="ECO:0000313" key="3">
    <source>
        <dbReference type="Proteomes" id="UP000243197"/>
    </source>
</evidence>
<name>A0A1J1E469_9FLAO</name>
<sequence>MKQKKYLFYFTFFLILSNLSVRAQFYYGNQQQYGKSVVVYKGFEWNFYRYDPYDVYYYIKSKKIAEYILHSLPREMKRLDSIFDIEFDQRIKIICFKSMEDLKQSNLNDNAQDSFDTSGTLSVDYDKLFVYGVGDKKGLDIQFRQIMARMYITYLLNGNKLMTNIKNTDDAFGKITPWFIDGLSAFIANRDSPDFNDKIRDGIKYDYLQSLSYHNDDVNISFGYSIWKYVSEKYGHEIISDLIYLCTISKDTRKGFEIALGITYENFLKEWRNFYLEKFDIKSIEEEKEKLRDIIVDSGVEDKIFNISYSSISNTIAYTTHDRGEYSINILDLETKKKIKTFEGGYKISRNEDTSFPIISLNPQGTQLCFYTERENMLYINIYDIESDEIFQKNIAQFEKINDISYNGKGDKIVLSATVEGYSDIYVYTPSLNVVEKITKDSYEDHNPIFVNGDKYIVFSSNRLTDTIKFSNEYRLGGDKYKLFLYDYENKSPVLKKITHDRDTEDKTLQSIGKDFIYSRVESDSIIRKRVEIDNVISHIDTVIHYKLQFKQQNVDHIDNDNTNSTLQIDAKNNTLSQVIIDDNEYKVQITKDYVINKNNDLDIIEQTDEEVDTSNEDLSPNVETKKYPVDIYNYTFENDVLESFGIKNYDHKIMVEEKSGNDIILRSERHMINRRFYDILFFPTGIKLKLDPFENIDYQIYTGGPVTLRSGSNVLFNIELKDIFEDYILSGRFKVQPSWVPGFSILPNNQVKLQLDDRNGRWNKSYTIYRTGAYNVNDVIHTNIITKGVKYGLTYPFDPIRKISMELGYRNDKLVLLSTERRTLKEKIKYKNYISSTVSYVYDNSRKIGLNLEDGLKYKVFITANFNMDESGGFMVNVGLDARYYHKIHRNLIWANRLAFGSSLTKLRLIHYLGGTDNEFSPDYNRNIPVSKKENYAFQTLMTNMRGFKQNVRNGNNVMLFNTEFRWPIFQYFYKSPISWQIVKHFQIVPFFDIGSAWNGLLPLQDEELKYETVKRKLTTIKMNRLLSPIVYAYGIGIRTQIFGYFLRIDYAIGVDTYEENRRLHFSLNFDF</sequence>
<dbReference type="GO" id="GO:0019867">
    <property type="term" value="C:outer membrane"/>
    <property type="evidence" value="ECO:0007669"/>
    <property type="project" value="InterPro"/>
</dbReference>
<evidence type="ECO:0008006" key="4">
    <source>
        <dbReference type="Google" id="ProtNLM"/>
    </source>
</evidence>